<protein>
    <submittedName>
        <fullName evidence="3">RNA-dependent RNA polymerase</fullName>
    </submittedName>
</protein>
<keyword evidence="2" id="KW-0548">Nucleotidyltransferase</keyword>
<dbReference type="SUPFAM" id="SSF56672">
    <property type="entry name" value="DNA/RNA polymerases"/>
    <property type="match status" value="1"/>
</dbReference>
<sequence length="234" mass="26490">MLGMCISAMRDLSKGKKWDLLADGDNCLLFYEPVQEEAVLSRLPKTFLEFGHEVKVETPTSVLERVTFGQSRPVKINGHYRMIRDPIKAISGMGVGYRHYAELKGGLRVMKTIAQCELSLNTGVPVLQNYAASFLRDLSNVRLASSRVNMEDYRYEEVLKLEDPVLAKETQISAETRESFELAWGLCPERQLELERITVTCPRSWGGVPIDGHPLGRLPGLMLRSPEEDAIWEY</sequence>
<proteinExistence type="predicted"/>
<keyword evidence="3" id="KW-0696">RNA-directed RNA polymerase</keyword>
<organism evidence="3">
    <name type="scientific">Grapevine-associated RNA virus 11</name>
    <dbReference type="NCBI Taxonomy" id="2814386"/>
    <lineage>
        <taxon>Viruses</taxon>
        <taxon>Riboviria</taxon>
    </lineage>
</organism>
<evidence type="ECO:0000256" key="1">
    <source>
        <dbReference type="ARBA" id="ARBA00022679"/>
    </source>
</evidence>
<evidence type="ECO:0000313" key="3">
    <source>
        <dbReference type="EMBL" id="QXN75425.1"/>
    </source>
</evidence>
<dbReference type="GO" id="GO:0003723">
    <property type="term" value="F:RNA binding"/>
    <property type="evidence" value="ECO:0007669"/>
    <property type="project" value="InterPro"/>
</dbReference>
<dbReference type="GO" id="GO:0003968">
    <property type="term" value="F:RNA-directed RNA polymerase activity"/>
    <property type="evidence" value="ECO:0007669"/>
    <property type="project" value="UniProtKB-KW"/>
</dbReference>
<name>A0A8F5MKP2_9VIRU</name>
<dbReference type="Pfam" id="PF00998">
    <property type="entry name" value="RdRP_3"/>
    <property type="match status" value="1"/>
</dbReference>
<accession>A0A8F5MKP2</accession>
<dbReference type="InterPro" id="IPR002166">
    <property type="entry name" value="RNA_pol_HCV"/>
</dbReference>
<keyword evidence="1" id="KW-0808">Transferase</keyword>
<dbReference type="InterPro" id="IPR043502">
    <property type="entry name" value="DNA/RNA_pol_sf"/>
</dbReference>
<dbReference type="EMBL" id="MW648518">
    <property type="protein sequence ID" value="QXN75425.1"/>
    <property type="molecule type" value="Genomic_RNA"/>
</dbReference>
<dbReference type="GO" id="GO:0039694">
    <property type="term" value="P:viral RNA genome replication"/>
    <property type="evidence" value="ECO:0007669"/>
    <property type="project" value="InterPro"/>
</dbReference>
<evidence type="ECO:0000256" key="2">
    <source>
        <dbReference type="ARBA" id="ARBA00022695"/>
    </source>
</evidence>
<reference evidence="3" key="1">
    <citation type="submission" date="2021-02" db="EMBL/GenBank/DDBJ databases">
        <title>The hidden world within plants: metatranscriptomics unveil the complexity of wood microbiomes in grapevine.</title>
        <authorList>
            <person name="Nerva L."/>
            <person name="Garcia J.F."/>
            <person name="Favaretto F."/>
            <person name="Giudice G."/>
            <person name="Moffa L."/>
            <person name="Dario C."/>
            <person name="Riccardo V."/>
            <person name="Gambino G."/>
            <person name="Chitarra W."/>
        </authorList>
    </citation>
    <scope>NUCLEOTIDE SEQUENCE</scope>
</reference>